<gene>
    <name evidence="1" type="ORF">GCM10011489_16190</name>
</gene>
<dbReference type="AlphaFoldDB" id="A0A916T2W4"/>
<dbReference type="RefSeq" id="WP_188586078.1">
    <property type="nucleotide sequence ID" value="NZ_BMGC01000008.1"/>
</dbReference>
<sequence length="312" mass="32667">MKAAVVETFDAPPRYGEFAEPRVEGEHEMLVDVLAAGLHHRVRSQASGSHYTSSGVLPLIPGVDGVGRSPDGELRYFVLPHTAFGSMADKTVIDLRRSVPLAADVDPAAIAAAANPVMSSWIALRHRVDFTPGMTVMVFGATGSSGRLATQVARRLGAGRVVAVGRDARKLAALDVDATIDLSAASADHRLATEGAEADVVLDYLWGPVTARALRAIVPARTDDQRQLTWIEIGSMAGAESAIPSAALRATRLSLVGSGQGSVAPGDIVADLGDIASEIASGAYHLDVRKVPLSQVESAWEATDDARVVLIP</sequence>
<dbReference type="PANTHER" id="PTHR43677">
    <property type="entry name" value="SHORT-CHAIN DEHYDROGENASE/REDUCTASE"/>
    <property type="match status" value="1"/>
</dbReference>
<organism evidence="1 2">
    <name type="scientific">Gordonia jinhuaensis</name>
    <dbReference type="NCBI Taxonomy" id="1517702"/>
    <lineage>
        <taxon>Bacteria</taxon>
        <taxon>Bacillati</taxon>
        <taxon>Actinomycetota</taxon>
        <taxon>Actinomycetes</taxon>
        <taxon>Mycobacteriales</taxon>
        <taxon>Gordoniaceae</taxon>
        <taxon>Gordonia</taxon>
    </lineage>
</organism>
<dbReference type="PANTHER" id="PTHR43677:SF11">
    <property type="entry name" value="ZINC-CONTAINING ALCOHOL DEHYDROGENASE"/>
    <property type="match status" value="1"/>
</dbReference>
<comment type="caution">
    <text evidence="1">The sequence shown here is derived from an EMBL/GenBank/DDBJ whole genome shotgun (WGS) entry which is preliminary data.</text>
</comment>
<dbReference type="InterPro" id="IPR051397">
    <property type="entry name" value="Zn-ADH-like_protein"/>
</dbReference>
<proteinExistence type="predicted"/>
<dbReference type="EMBL" id="BMGC01000008">
    <property type="protein sequence ID" value="GGB28732.1"/>
    <property type="molecule type" value="Genomic_DNA"/>
</dbReference>
<evidence type="ECO:0000313" key="2">
    <source>
        <dbReference type="Proteomes" id="UP000621454"/>
    </source>
</evidence>
<dbReference type="InterPro" id="IPR011032">
    <property type="entry name" value="GroES-like_sf"/>
</dbReference>
<dbReference type="Gene3D" id="3.90.180.10">
    <property type="entry name" value="Medium-chain alcohol dehydrogenases, catalytic domain"/>
    <property type="match status" value="1"/>
</dbReference>
<reference evidence="1" key="2">
    <citation type="submission" date="2020-09" db="EMBL/GenBank/DDBJ databases">
        <authorList>
            <person name="Sun Q."/>
            <person name="Zhou Y."/>
        </authorList>
    </citation>
    <scope>NUCLEOTIDE SEQUENCE</scope>
    <source>
        <strain evidence="1">CGMCC 1.12827</strain>
    </source>
</reference>
<protein>
    <submittedName>
        <fullName evidence="1">NADPH:quinone reductase</fullName>
    </submittedName>
</protein>
<dbReference type="Proteomes" id="UP000621454">
    <property type="component" value="Unassembled WGS sequence"/>
</dbReference>
<dbReference type="SUPFAM" id="SSF50129">
    <property type="entry name" value="GroES-like"/>
    <property type="match status" value="1"/>
</dbReference>
<dbReference type="SUPFAM" id="SSF51735">
    <property type="entry name" value="NAD(P)-binding Rossmann-fold domains"/>
    <property type="match status" value="1"/>
</dbReference>
<evidence type="ECO:0000313" key="1">
    <source>
        <dbReference type="EMBL" id="GGB28732.1"/>
    </source>
</evidence>
<keyword evidence="2" id="KW-1185">Reference proteome</keyword>
<name>A0A916T2W4_9ACTN</name>
<dbReference type="GO" id="GO:0016491">
    <property type="term" value="F:oxidoreductase activity"/>
    <property type="evidence" value="ECO:0007669"/>
    <property type="project" value="TreeGrafter"/>
</dbReference>
<dbReference type="Gene3D" id="3.40.50.720">
    <property type="entry name" value="NAD(P)-binding Rossmann-like Domain"/>
    <property type="match status" value="1"/>
</dbReference>
<dbReference type="InterPro" id="IPR036291">
    <property type="entry name" value="NAD(P)-bd_dom_sf"/>
</dbReference>
<accession>A0A916T2W4</accession>
<reference evidence="1" key="1">
    <citation type="journal article" date="2014" name="Int. J. Syst. Evol. Microbiol.">
        <title>Complete genome sequence of Corynebacterium casei LMG S-19264T (=DSM 44701T), isolated from a smear-ripened cheese.</title>
        <authorList>
            <consortium name="US DOE Joint Genome Institute (JGI-PGF)"/>
            <person name="Walter F."/>
            <person name="Albersmeier A."/>
            <person name="Kalinowski J."/>
            <person name="Ruckert C."/>
        </authorList>
    </citation>
    <scope>NUCLEOTIDE SEQUENCE</scope>
    <source>
        <strain evidence="1">CGMCC 1.12827</strain>
    </source>
</reference>